<dbReference type="InterPro" id="IPR036028">
    <property type="entry name" value="SH3-like_dom_sf"/>
</dbReference>
<evidence type="ECO:0000256" key="5">
    <source>
        <dbReference type="ARBA" id="ARBA00023054"/>
    </source>
</evidence>
<dbReference type="GO" id="GO:0014069">
    <property type="term" value="C:postsynaptic density"/>
    <property type="evidence" value="ECO:0007669"/>
    <property type="project" value="TreeGrafter"/>
</dbReference>
<protein>
    <submittedName>
        <fullName evidence="13">Drebrin-like protein</fullName>
    </submittedName>
</protein>
<dbReference type="InterPro" id="IPR001452">
    <property type="entry name" value="SH3_domain"/>
</dbReference>
<dbReference type="GO" id="GO:0030427">
    <property type="term" value="C:site of polarized growth"/>
    <property type="evidence" value="ECO:0007669"/>
    <property type="project" value="TreeGrafter"/>
</dbReference>
<evidence type="ECO:0000256" key="10">
    <source>
        <dbReference type="SAM" id="MobiDB-lite"/>
    </source>
</evidence>
<dbReference type="EMBL" id="HBUF01649389">
    <property type="protein sequence ID" value="CAG6786685.1"/>
    <property type="molecule type" value="Transcribed_RNA"/>
</dbReference>
<dbReference type="GO" id="GO:0030864">
    <property type="term" value="C:cortical actin cytoskeleton"/>
    <property type="evidence" value="ECO:0007669"/>
    <property type="project" value="TreeGrafter"/>
</dbReference>
<evidence type="ECO:0000256" key="6">
    <source>
        <dbReference type="ARBA" id="ARBA00023203"/>
    </source>
</evidence>
<dbReference type="SUPFAM" id="SSF50044">
    <property type="entry name" value="SH3-domain"/>
    <property type="match status" value="1"/>
</dbReference>
<organism evidence="13">
    <name type="scientific">Cacopsylla melanoneura</name>
    <dbReference type="NCBI Taxonomy" id="428564"/>
    <lineage>
        <taxon>Eukaryota</taxon>
        <taxon>Metazoa</taxon>
        <taxon>Ecdysozoa</taxon>
        <taxon>Arthropoda</taxon>
        <taxon>Hexapoda</taxon>
        <taxon>Insecta</taxon>
        <taxon>Pterygota</taxon>
        <taxon>Neoptera</taxon>
        <taxon>Paraneoptera</taxon>
        <taxon>Hemiptera</taxon>
        <taxon>Sternorrhyncha</taxon>
        <taxon>Psylloidea</taxon>
        <taxon>Psyllidae</taxon>
        <taxon>Psyllinae</taxon>
        <taxon>Cacopsylla</taxon>
    </lineage>
</organism>
<keyword evidence="5 9" id="KW-0175">Coiled coil</keyword>
<dbReference type="PROSITE" id="PS51263">
    <property type="entry name" value="ADF_H"/>
    <property type="match status" value="1"/>
</dbReference>
<dbReference type="SUPFAM" id="SSF55753">
    <property type="entry name" value="Actin depolymerizing proteins"/>
    <property type="match status" value="1"/>
</dbReference>
<dbReference type="Pfam" id="PF00018">
    <property type="entry name" value="SH3_1"/>
    <property type="match status" value="1"/>
</dbReference>
<evidence type="ECO:0000313" key="13">
    <source>
        <dbReference type="EMBL" id="CAG6786687.1"/>
    </source>
</evidence>
<dbReference type="PANTHER" id="PTHR10829">
    <property type="entry name" value="CORTACTIN AND DREBRIN"/>
    <property type="match status" value="1"/>
</dbReference>
<dbReference type="Gene3D" id="3.40.20.10">
    <property type="entry name" value="Severin"/>
    <property type="match status" value="1"/>
</dbReference>
<dbReference type="EMBL" id="HBUF01649390">
    <property type="protein sequence ID" value="CAG6786687.1"/>
    <property type="molecule type" value="Transcribed_RNA"/>
</dbReference>
<evidence type="ECO:0000256" key="1">
    <source>
        <dbReference type="ARBA" id="ARBA00004245"/>
    </source>
</evidence>
<dbReference type="CDD" id="cd11960">
    <property type="entry name" value="SH3_Abp1_eu"/>
    <property type="match status" value="1"/>
</dbReference>
<evidence type="ECO:0000256" key="8">
    <source>
        <dbReference type="PROSITE-ProRule" id="PRU00192"/>
    </source>
</evidence>
<dbReference type="CDD" id="cd11281">
    <property type="entry name" value="ADF_drebrin_like"/>
    <property type="match status" value="1"/>
</dbReference>
<feature type="coiled-coil region" evidence="9">
    <location>
        <begin position="179"/>
        <end position="213"/>
    </location>
</feature>
<dbReference type="SMART" id="SM00326">
    <property type="entry name" value="SH3"/>
    <property type="match status" value="1"/>
</dbReference>
<dbReference type="FunFam" id="2.30.30.40:FF:000046">
    <property type="entry name" value="Drebrin-like protein isoform B"/>
    <property type="match status" value="1"/>
</dbReference>
<dbReference type="Pfam" id="PF00241">
    <property type="entry name" value="Cofilin_ADF"/>
    <property type="match status" value="1"/>
</dbReference>
<evidence type="ECO:0000256" key="9">
    <source>
        <dbReference type="SAM" id="Coils"/>
    </source>
</evidence>
<comment type="subcellular location">
    <subcellularLocation>
        <location evidence="1">Cytoplasm</location>
        <location evidence="1">Cytoskeleton</location>
    </subcellularLocation>
</comment>
<dbReference type="GO" id="GO:0098974">
    <property type="term" value="P:postsynaptic actin cytoskeleton organization"/>
    <property type="evidence" value="ECO:0007669"/>
    <property type="project" value="TreeGrafter"/>
</dbReference>
<dbReference type="InterPro" id="IPR029006">
    <property type="entry name" value="ADF-H/Gelsolin-like_dom_sf"/>
</dbReference>
<dbReference type="AlphaFoldDB" id="A0A8D9FE37"/>
<dbReference type="SMART" id="SM00102">
    <property type="entry name" value="ADF"/>
    <property type="match status" value="1"/>
</dbReference>
<reference evidence="13" key="1">
    <citation type="submission" date="2021-05" db="EMBL/GenBank/DDBJ databases">
        <authorList>
            <person name="Alioto T."/>
            <person name="Alioto T."/>
            <person name="Gomez Garrido J."/>
        </authorList>
    </citation>
    <scope>NUCLEOTIDE SEQUENCE</scope>
</reference>
<dbReference type="GO" id="GO:0030425">
    <property type="term" value="C:dendrite"/>
    <property type="evidence" value="ECO:0007669"/>
    <property type="project" value="TreeGrafter"/>
</dbReference>
<name>A0A8D9FE37_9HEMI</name>
<dbReference type="InterPro" id="IPR002108">
    <property type="entry name" value="ADF-H"/>
</dbReference>
<evidence type="ECO:0000256" key="7">
    <source>
        <dbReference type="ARBA" id="ARBA00023212"/>
    </source>
</evidence>
<feature type="compositionally biased region" description="Basic and acidic residues" evidence="10">
    <location>
        <begin position="332"/>
        <end position="348"/>
    </location>
</feature>
<feature type="compositionally biased region" description="Polar residues" evidence="10">
    <location>
        <begin position="254"/>
        <end position="265"/>
    </location>
</feature>
<dbReference type="GO" id="GO:0030027">
    <property type="term" value="C:lamellipodium"/>
    <property type="evidence" value="ECO:0007669"/>
    <property type="project" value="TreeGrafter"/>
</dbReference>
<feature type="domain" description="SH3" evidence="11">
    <location>
        <begin position="376"/>
        <end position="435"/>
    </location>
</feature>
<dbReference type="GO" id="GO:0045773">
    <property type="term" value="P:positive regulation of axon extension"/>
    <property type="evidence" value="ECO:0007669"/>
    <property type="project" value="TreeGrafter"/>
</dbReference>
<accession>A0A8D9FE37</accession>
<comment type="similarity">
    <text evidence="2">Belongs to the ABP1 family.</text>
</comment>
<dbReference type="InterPro" id="IPR035717">
    <property type="entry name" value="Drebrin-like_SH3"/>
</dbReference>
<evidence type="ECO:0000259" key="12">
    <source>
        <dbReference type="PROSITE" id="PS51263"/>
    </source>
</evidence>
<evidence type="ECO:0000256" key="4">
    <source>
        <dbReference type="ARBA" id="ARBA00022490"/>
    </source>
</evidence>
<dbReference type="PROSITE" id="PS50002">
    <property type="entry name" value="SH3"/>
    <property type="match status" value="1"/>
</dbReference>
<dbReference type="PANTHER" id="PTHR10829:SF25">
    <property type="entry name" value="DREBRIN-LIKE PROTEIN"/>
    <property type="match status" value="1"/>
</dbReference>
<evidence type="ECO:0000256" key="2">
    <source>
        <dbReference type="ARBA" id="ARBA00011039"/>
    </source>
</evidence>
<dbReference type="Gene3D" id="2.30.30.40">
    <property type="entry name" value="SH3 Domains"/>
    <property type="match status" value="1"/>
</dbReference>
<feature type="region of interest" description="Disordered" evidence="10">
    <location>
        <begin position="328"/>
        <end position="348"/>
    </location>
</feature>
<keyword evidence="4" id="KW-0963">Cytoplasm</keyword>
<feature type="region of interest" description="Disordered" evidence="10">
    <location>
        <begin position="254"/>
        <end position="276"/>
    </location>
</feature>
<evidence type="ECO:0000259" key="11">
    <source>
        <dbReference type="PROSITE" id="PS50002"/>
    </source>
</evidence>
<dbReference type="GO" id="GO:0030833">
    <property type="term" value="P:regulation of actin filament polymerization"/>
    <property type="evidence" value="ECO:0007669"/>
    <property type="project" value="TreeGrafter"/>
</dbReference>
<keyword evidence="7" id="KW-0206">Cytoskeleton</keyword>
<keyword evidence="3 8" id="KW-0728">SH3 domain</keyword>
<dbReference type="PRINTS" id="PR00452">
    <property type="entry name" value="SH3DOMAIN"/>
</dbReference>
<dbReference type="GO" id="GO:0051015">
    <property type="term" value="F:actin filament binding"/>
    <property type="evidence" value="ECO:0007669"/>
    <property type="project" value="TreeGrafter"/>
</dbReference>
<dbReference type="GO" id="GO:0048812">
    <property type="term" value="P:neuron projection morphogenesis"/>
    <property type="evidence" value="ECO:0007669"/>
    <property type="project" value="TreeGrafter"/>
</dbReference>
<evidence type="ECO:0000256" key="3">
    <source>
        <dbReference type="ARBA" id="ARBA00022443"/>
    </source>
</evidence>
<sequence length="435" mass="48588">MAINVDKYKDSLVKAWKDVLDDKSSTDWALFGYEGQSYDLKVVSTGDGGIEELREDLSGGKIMYGFCKVLDPKTSLSKYVLINWQGEGAPPHMKGTCVNHLRHVQSLLKGAHITYNARTEEEVDEELISDKVGRSSASVYSFVDRSQVTPEPSNPVSAQYTRIIPSREINTVERDKFWADEEQKERVRQETERKKKEEEIRKLEEERINREMVEMVKRESEQIEQAPIKPARNGIGDVIGRENTVKQLSEQILQGNSQNKGNSEQSQDKGASEVIRSKGGLSEQISSIEANNPNEVHKGLSEQISSKPNEVHKRLSEQILNGVGEQILSNSKQKEESKGASEQTIEHTSDSVTNGKAVINGDAAVYEENGVEEIEGPGQQAQALYDYQAADETEISFEPGDIITHIDQIDAGWWQGLSPDGTYGLFPANYVQLLE</sequence>
<proteinExistence type="inferred from homology"/>
<dbReference type="GO" id="GO:0005884">
    <property type="term" value="C:actin filament"/>
    <property type="evidence" value="ECO:0007669"/>
    <property type="project" value="TreeGrafter"/>
</dbReference>
<dbReference type="GO" id="GO:0045211">
    <property type="term" value="C:postsynaptic membrane"/>
    <property type="evidence" value="ECO:0007669"/>
    <property type="project" value="TreeGrafter"/>
</dbReference>
<feature type="domain" description="ADF-H" evidence="12">
    <location>
        <begin position="2"/>
        <end position="133"/>
    </location>
</feature>
<keyword evidence="6" id="KW-0009">Actin-binding</keyword>